<keyword evidence="3" id="KW-0132">Cell division</keyword>
<evidence type="ECO:0000256" key="3">
    <source>
        <dbReference type="ARBA" id="ARBA00022618"/>
    </source>
</evidence>
<dbReference type="GO" id="GO:0003910">
    <property type="term" value="F:DNA ligase (ATP) activity"/>
    <property type="evidence" value="ECO:0007669"/>
    <property type="project" value="UniProtKB-EC"/>
</dbReference>
<dbReference type="InterPro" id="IPR026333">
    <property type="entry name" value="ATP_dep_DNA_lig_pp_1105_fam"/>
</dbReference>
<organism evidence="15 16">
    <name type="scientific">Spiribacter salinus</name>
    <dbReference type="NCBI Taxonomy" id="1335746"/>
    <lineage>
        <taxon>Bacteria</taxon>
        <taxon>Pseudomonadati</taxon>
        <taxon>Pseudomonadota</taxon>
        <taxon>Gammaproteobacteria</taxon>
        <taxon>Chromatiales</taxon>
        <taxon>Ectothiorhodospiraceae</taxon>
        <taxon>Spiribacter</taxon>
    </lineage>
</organism>
<keyword evidence="8" id="KW-0067">ATP-binding</keyword>
<dbReference type="SUPFAM" id="SSF50249">
    <property type="entry name" value="Nucleic acid-binding proteins"/>
    <property type="match status" value="1"/>
</dbReference>
<dbReference type="SUPFAM" id="SSF56091">
    <property type="entry name" value="DNA ligase/mRNA capping enzyme, catalytic domain"/>
    <property type="match status" value="1"/>
</dbReference>
<dbReference type="PANTHER" id="PTHR45674">
    <property type="entry name" value="DNA LIGASE 1/3 FAMILY MEMBER"/>
    <property type="match status" value="1"/>
</dbReference>
<dbReference type="STRING" id="1260251.SPISAL_06090"/>
<dbReference type="InterPro" id="IPR036599">
    <property type="entry name" value="DNA_ligase_N_sf"/>
</dbReference>
<dbReference type="GO" id="GO:0051301">
    <property type="term" value="P:cell division"/>
    <property type="evidence" value="ECO:0007669"/>
    <property type="project" value="UniProtKB-KW"/>
</dbReference>
<dbReference type="InterPro" id="IPR012310">
    <property type="entry name" value="DNA_ligase_ATP-dep_cent"/>
</dbReference>
<reference evidence="15 16" key="1">
    <citation type="submission" date="2019-06" db="EMBL/GenBank/DDBJ databases">
        <title>Metagenome assembled Genome of Spiribacter salinus SL48-SHIP from the microbial mat of Salt Lake 48 (Novosibirsk region, Russia).</title>
        <authorList>
            <person name="Shipova A."/>
            <person name="Rozanov A.S."/>
            <person name="Bryanskaya A.V."/>
            <person name="Peltek S.E."/>
        </authorList>
    </citation>
    <scope>NUCLEOTIDE SEQUENCE [LARGE SCALE GENOMIC DNA]</scope>
    <source>
        <strain evidence="15">SL48-SHIP-2</strain>
    </source>
</reference>
<dbReference type="Gene3D" id="3.30.470.30">
    <property type="entry name" value="DNA ligase/mRNA capping enzyme"/>
    <property type="match status" value="1"/>
</dbReference>
<evidence type="ECO:0000256" key="13">
    <source>
        <dbReference type="ARBA" id="ARBA00034003"/>
    </source>
</evidence>
<dbReference type="PROSITE" id="PS00697">
    <property type="entry name" value="DNA_LIGASE_A1"/>
    <property type="match status" value="1"/>
</dbReference>
<dbReference type="GO" id="GO:0006310">
    <property type="term" value="P:DNA recombination"/>
    <property type="evidence" value="ECO:0007669"/>
    <property type="project" value="UniProtKB-KW"/>
</dbReference>
<evidence type="ECO:0000256" key="2">
    <source>
        <dbReference type="ARBA" id="ARBA00022598"/>
    </source>
</evidence>
<dbReference type="Pfam" id="PF04679">
    <property type="entry name" value="DNA_ligase_A_C"/>
    <property type="match status" value="1"/>
</dbReference>
<dbReference type="InterPro" id="IPR050191">
    <property type="entry name" value="ATP-dep_DNA_ligase"/>
</dbReference>
<dbReference type="GO" id="GO:0003677">
    <property type="term" value="F:DNA binding"/>
    <property type="evidence" value="ECO:0007669"/>
    <property type="project" value="InterPro"/>
</dbReference>
<keyword evidence="9" id="KW-0460">Magnesium</keyword>
<sequence>MKGFAELFTRLDQERGTNAKVAAMAAYFRIVDPAEGAWAVYFLSGRRIKRLIGPVQLRQWLAEASELPDWLVEETHQHVGDLAETIALLLTDPIHRAEPDTRTLADWVEEEILVLRTQDDETRRQRVTHAWARLDEDGRFLYSKLLTGALRVGVSQTLVERALARATDQPRPVIAHRLMGQWTPTAAFFQGLFEARSSHEDATRPYPFFLAHPLEGDPADSLGEIGDWQIEWKWDGIRAQLVRRADGIHLWSRGEALITETFPELTAGAAWLPPDTVLDGEILAWNEDGVMPFAQLQRRLGRKRVTQRFMNEVPVRLLAYDLLEADGEDIREQPLDARRAALERLLTDPEPPLALSPQVNVSDWPSLSARRDESRSRGVEGLMLKRRDAAYGTGRPRGPWWKWKLNPLTLDAILVYAQPGHGRRANLYTDYSFALPDGDRLVPIAKAYSGLDDPTIRRLDRWIRRHTRERFGPVRAVEPIQVFELAFEGIAPSNRHKSGVALRFPRIARWREDIGPEDADTLTQARALLP</sequence>
<dbReference type="InterPro" id="IPR012308">
    <property type="entry name" value="DNA_ligase_ATP-dep_N"/>
</dbReference>
<evidence type="ECO:0000256" key="1">
    <source>
        <dbReference type="ARBA" id="ARBA00012727"/>
    </source>
</evidence>
<proteinExistence type="predicted"/>
<keyword evidence="10" id="KW-0233">DNA recombination</keyword>
<evidence type="ECO:0000256" key="10">
    <source>
        <dbReference type="ARBA" id="ARBA00023172"/>
    </source>
</evidence>
<dbReference type="PANTHER" id="PTHR45674:SF13">
    <property type="entry name" value="DNA LIGASE-RELATED"/>
    <property type="match status" value="1"/>
</dbReference>
<dbReference type="Pfam" id="PF04675">
    <property type="entry name" value="DNA_ligase_A_N"/>
    <property type="match status" value="1"/>
</dbReference>
<keyword evidence="2 15" id="KW-0436">Ligase</keyword>
<dbReference type="SUPFAM" id="SSF117018">
    <property type="entry name" value="ATP-dependent DNA ligase DNA-binding domain"/>
    <property type="match status" value="1"/>
</dbReference>
<dbReference type="EMBL" id="VIFK01000001">
    <property type="protein sequence ID" value="TQF01022.1"/>
    <property type="molecule type" value="Genomic_DNA"/>
</dbReference>
<dbReference type="CDD" id="cd07972">
    <property type="entry name" value="OBF_DNA_ligase_Arch_LigB"/>
    <property type="match status" value="1"/>
</dbReference>
<dbReference type="GO" id="GO:0005524">
    <property type="term" value="F:ATP binding"/>
    <property type="evidence" value="ECO:0007669"/>
    <property type="project" value="UniProtKB-KW"/>
</dbReference>
<evidence type="ECO:0000256" key="5">
    <source>
        <dbReference type="ARBA" id="ARBA00022723"/>
    </source>
</evidence>
<keyword evidence="5" id="KW-0479">Metal-binding</keyword>
<comment type="catalytic activity">
    <reaction evidence="13">
        <text>ATP + (deoxyribonucleotide)n-3'-hydroxyl + 5'-phospho-(deoxyribonucleotide)m = (deoxyribonucleotide)n+m + AMP + diphosphate.</text>
        <dbReference type="EC" id="6.5.1.1"/>
    </reaction>
</comment>
<evidence type="ECO:0000259" key="14">
    <source>
        <dbReference type="PROSITE" id="PS50160"/>
    </source>
</evidence>
<accession>A0A540VW79</accession>
<keyword evidence="4" id="KW-0235">DNA replication</keyword>
<evidence type="ECO:0000256" key="4">
    <source>
        <dbReference type="ARBA" id="ARBA00022705"/>
    </source>
</evidence>
<dbReference type="AlphaFoldDB" id="A0A540VW79"/>
<dbReference type="NCBIfam" id="TIGR04120">
    <property type="entry name" value="DNA_lig_bact"/>
    <property type="match status" value="1"/>
</dbReference>
<evidence type="ECO:0000256" key="11">
    <source>
        <dbReference type="ARBA" id="ARBA00023204"/>
    </source>
</evidence>
<dbReference type="GO" id="GO:0006260">
    <property type="term" value="P:DNA replication"/>
    <property type="evidence" value="ECO:0007669"/>
    <property type="project" value="UniProtKB-KW"/>
</dbReference>
<keyword evidence="6" id="KW-0547">Nucleotide-binding</keyword>
<dbReference type="Pfam" id="PF01068">
    <property type="entry name" value="DNA_ligase_A_M"/>
    <property type="match status" value="1"/>
</dbReference>
<evidence type="ECO:0000256" key="7">
    <source>
        <dbReference type="ARBA" id="ARBA00022763"/>
    </source>
</evidence>
<dbReference type="Gene3D" id="1.10.3260.10">
    <property type="entry name" value="DNA ligase, ATP-dependent, N-terminal domain"/>
    <property type="match status" value="1"/>
</dbReference>
<evidence type="ECO:0000313" key="15">
    <source>
        <dbReference type="EMBL" id="TQF01022.1"/>
    </source>
</evidence>
<dbReference type="GO" id="GO:0046872">
    <property type="term" value="F:metal ion binding"/>
    <property type="evidence" value="ECO:0007669"/>
    <property type="project" value="UniProtKB-KW"/>
</dbReference>
<dbReference type="InterPro" id="IPR016059">
    <property type="entry name" value="DNA_ligase_ATP-dep_CS"/>
</dbReference>
<keyword evidence="7" id="KW-0227">DNA damage</keyword>
<evidence type="ECO:0000256" key="9">
    <source>
        <dbReference type="ARBA" id="ARBA00022842"/>
    </source>
</evidence>
<evidence type="ECO:0000256" key="8">
    <source>
        <dbReference type="ARBA" id="ARBA00022840"/>
    </source>
</evidence>
<dbReference type="NCBIfam" id="NF006701">
    <property type="entry name" value="PRK09247.1"/>
    <property type="match status" value="1"/>
</dbReference>
<feature type="domain" description="ATP-dependent DNA ligase family profile" evidence="14">
    <location>
        <begin position="308"/>
        <end position="437"/>
    </location>
</feature>
<comment type="caution">
    <text evidence="15">The sequence shown here is derived from an EMBL/GenBank/DDBJ whole genome shotgun (WGS) entry which is preliminary data.</text>
</comment>
<dbReference type="InterPro" id="IPR012340">
    <property type="entry name" value="NA-bd_OB-fold"/>
</dbReference>
<dbReference type="CDD" id="cd07897">
    <property type="entry name" value="Adenylation_DNA_ligase_Bac1"/>
    <property type="match status" value="1"/>
</dbReference>
<evidence type="ECO:0000313" key="16">
    <source>
        <dbReference type="Proteomes" id="UP000315400"/>
    </source>
</evidence>
<keyword evidence="11" id="KW-0234">DNA repair</keyword>
<name>A0A540VW79_9GAMM</name>
<evidence type="ECO:0000256" key="6">
    <source>
        <dbReference type="ARBA" id="ARBA00022741"/>
    </source>
</evidence>
<dbReference type="InterPro" id="IPR012309">
    <property type="entry name" value="DNA_ligase_ATP-dep_C"/>
</dbReference>
<dbReference type="Proteomes" id="UP000315400">
    <property type="component" value="Unassembled WGS sequence"/>
</dbReference>
<dbReference type="GO" id="GO:0006281">
    <property type="term" value="P:DNA repair"/>
    <property type="evidence" value="ECO:0007669"/>
    <property type="project" value="UniProtKB-KW"/>
</dbReference>
<keyword evidence="12" id="KW-0131">Cell cycle</keyword>
<dbReference type="Gene3D" id="2.40.50.140">
    <property type="entry name" value="Nucleic acid-binding proteins"/>
    <property type="match status" value="1"/>
</dbReference>
<dbReference type="PROSITE" id="PS50160">
    <property type="entry name" value="DNA_LIGASE_A3"/>
    <property type="match status" value="1"/>
</dbReference>
<dbReference type="EC" id="6.5.1.1" evidence="1"/>
<evidence type="ECO:0000256" key="12">
    <source>
        <dbReference type="ARBA" id="ARBA00023306"/>
    </source>
</evidence>
<gene>
    <name evidence="15" type="ORF">FKY71_00115</name>
</gene>
<protein>
    <recommendedName>
        <fullName evidence="1">DNA ligase (ATP)</fullName>
        <ecNumber evidence="1">6.5.1.1</ecNumber>
    </recommendedName>
</protein>